<reference evidence="11 12" key="1">
    <citation type="submission" date="2023-04" db="EMBL/GenBank/DDBJ databases">
        <title>Lysobacter sp. strain UC isolated from soil sample.</title>
        <authorList>
            <person name="Choksket S."/>
            <person name="Harshvardhan F."/>
            <person name="Rana R."/>
            <person name="Patil P.B."/>
            <person name="Korpole S."/>
        </authorList>
    </citation>
    <scope>NUCLEOTIDE SEQUENCE [LARGE SCALE GENOMIC DNA]</scope>
    <source>
        <strain evidence="11 12">UC</strain>
    </source>
</reference>
<dbReference type="PANTHER" id="PTHR42894:SF1">
    <property type="entry name" value="N-(5'-PHOSPHORIBOSYL)ANTHRANILATE ISOMERASE"/>
    <property type="match status" value="1"/>
</dbReference>
<evidence type="ECO:0000256" key="6">
    <source>
        <dbReference type="ARBA" id="ARBA00022822"/>
    </source>
</evidence>
<dbReference type="InterPro" id="IPR011060">
    <property type="entry name" value="RibuloseP-bd_barrel"/>
</dbReference>
<keyword evidence="12" id="KW-1185">Reference proteome</keyword>
<evidence type="ECO:0000256" key="2">
    <source>
        <dbReference type="ARBA" id="ARBA00004664"/>
    </source>
</evidence>
<evidence type="ECO:0000256" key="9">
    <source>
        <dbReference type="HAMAP-Rule" id="MF_00135"/>
    </source>
</evidence>
<dbReference type="PANTHER" id="PTHR42894">
    <property type="entry name" value="N-(5'-PHOSPHORIBOSYL)ANTHRANILATE ISOMERASE"/>
    <property type="match status" value="1"/>
</dbReference>
<dbReference type="EC" id="5.3.1.24" evidence="3 9"/>
<dbReference type="HAMAP" id="MF_00135">
    <property type="entry name" value="PRAI"/>
    <property type="match status" value="1"/>
</dbReference>
<organism evidence="11 12">
    <name type="scientific">Lysobacter arvi</name>
    <dbReference type="NCBI Taxonomy" id="3038776"/>
    <lineage>
        <taxon>Bacteria</taxon>
        <taxon>Pseudomonadati</taxon>
        <taxon>Pseudomonadota</taxon>
        <taxon>Gammaproteobacteria</taxon>
        <taxon>Lysobacterales</taxon>
        <taxon>Lysobacteraceae</taxon>
        <taxon>Lysobacter</taxon>
    </lineage>
</organism>
<keyword evidence="8 9" id="KW-0413">Isomerase</keyword>
<comment type="caution">
    <text evidence="11">The sequence shown here is derived from an EMBL/GenBank/DDBJ whole genome shotgun (WGS) entry which is preliminary data.</text>
</comment>
<evidence type="ECO:0000313" key="12">
    <source>
        <dbReference type="Proteomes" id="UP001233535"/>
    </source>
</evidence>
<evidence type="ECO:0000259" key="10">
    <source>
        <dbReference type="Pfam" id="PF00697"/>
    </source>
</evidence>
<evidence type="ECO:0000256" key="3">
    <source>
        <dbReference type="ARBA" id="ARBA00012572"/>
    </source>
</evidence>
<dbReference type="NCBIfam" id="NF002296">
    <property type="entry name" value="PRK01222.1-2"/>
    <property type="match status" value="1"/>
</dbReference>
<evidence type="ECO:0000256" key="4">
    <source>
        <dbReference type="ARBA" id="ARBA00022272"/>
    </source>
</evidence>
<evidence type="ECO:0000256" key="5">
    <source>
        <dbReference type="ARBA" id="ARBA00022605"/>
    </source>
</evidence>
<protein>
    <recommendedName>
        <fullName evidence="4 9">N-(5'-phosphoribosyl)anthranilate isomerase</fullName>
        <shortName evidence="9">PRAI</shortName>
        <ecNumber evidence="3 9">5.3.1.24</ecNumber>
    </recommendedName>
</protein>
<dbReference type="RefSeq" id="WP_309261595.1">
    <property type="nucleotide sequence ID" value="NZ_JARUHG010000001.1"/>
</dbReference>
<dbReference type="NCBIfam" id="NF002298">
    <property type="entry name" value="PRK01222.1-4"/>
    <property type="match status" value="1"/>
</dbReference>
<dbReference type="InterPro" id="IPR001240">
    <property type="entry name" value="PRAI_dom"/>
</dbReference>
<dbReference type="Pfam" id="PF00697">
    <property type="entry name" value="PRAI"/>
    <property type="match status" value="1"/>
</dbReference>
<dbReference type="GO" id="GO:0004640">
    <property type="term" value="F:phosphoribosylanthranilate isomerase activity"/>
    <property type="evidence" value="ECO:0007669"/>
    <property type="project" value="UniProtKB-EC"/>
</dbReference>
<dbReference type="EMBL" id="JARUHG010000001">
    <property type="protein sequence ID" value="MDR0182456.1"/>
    <property type="molecule type" value="Genomic_DNA"/>
</dbReference>
<evidence type="ECO:0000256" key="7">
    <source>
        <dbReference type="ARBA" id="ARBA00023141"/>
    </source>
</evidence>
<keyword evidence="7 9" id="KW-0057">Aromatic amino acid biosynthesis</keyword>
<dbReference type="SUPFAM" id="SSF51366">
    <property type="entry name" value="Ribulose-phoshate binding barrel"/>
    <property type="match status" value="1"/>
</dbReference>
<name>A0ABU1CBB6_9GAMM</name>
<gene>
    <name evidence="9" type="primary">trpF</name>
    <name evidence="11" type="ORF">P8609_05650</name>
</gene>
<accession>A0ABU1CBB6</accession>
<comment type="similarity">
    <text evidence="9">Belongs to the TrpF family.</text>
</comment>
<sequence length="217" mass="23247">MNASAHTRIKFCGMTRAQDVALACELRVDAIGLVFAQRSSRRLDIEAARALRGQIPDGVDVVALFMDNEGPQVQRVIDAVRPTLLQFHGNEDEAFCGAFGVPYLKAVAMGGDVVADALSRHPDAVALLLDSHASGGAGGTGHRFDWSRIPQATPRPFLLAGGLHPDNVFDAVNTVHPWGVDVSSGIESAPGEKDAAKMRRFVEEVRRADALARSLAR</sequence>
<keyword evidence="6 9" id="KW-0822">Tryptophan biosynthesis</keyword>
<dbReference type="InterPro" id="IPR013785">
    <property type="entry name" value="Aldolase_TIM"/>
</dbReference>
<feature type="domain" description="N-(5'phosphoribosyl) anthranilate isomerase (PRAI)" evidence="10">
    <location>
        <begin position="10"/>
        <end position="203"/>
    </location>
</feature>
<proteinExistence type="inferred from homology"/>
<dbReference type="CDD" id="cd00405">
    <property type="entry name" value="PRAI"/>
    <property type="match status" value="1"/>
</dbReference>
<comment type="pathway">
    <text evidence="2 9">Amino-acid biosynthesis; L-tryptophan biosynthesis; L-tryptophan from chorismate: step 3/5.</text>
</comment>
<dbReference type="Proteomes" id="UP001233535">
    <property type="component" value="Unassembled WGS sequence"/>
</dbReference>
<keyword evidence="5 9" id="KW-0028">Amino-acid biosynthesis</keyword>
<evidence type="ECO:0000256" key="1">
    <source>
        <dbReference type="ARBA" id="ARBA00001164"/>
    </source>
</evidence>
<comment type="catalytic activity">
    <reaction evidence="1 9">
        <text>N-(5-phospho-beta-D-ribosyl)anthranilate = 1-(2-carboxyphenylamino)-1-deoxy-D-ribulose 5-phosphate</text>
        <dbReference type="Rhea" id="RHEA:21540"/>
        <dbReference type="ChEBI" id="CHEBI:18277"/>
        <dbReference type="ChEBI" id="CHEBI:58613"/>
        <dbReference type="EC" id="5.3.1.24"/>
    </reaction>
</comment>
<evidence type="ECO:0000256" key="8">
    <source>
        <dbReference type="ARBA" id="ARBA00023235"/>
    </source>
</evidence>
<evidence type="ECO:0000313" key="11">
    <source>
        <dbReference type="EMBL" id="MDR0182456.1"/>
    </source>
</evidence>
<dbReference type="Gene3D" id="3.20.20.70">
    <property type="entry name" value="Aldolase class I"/>
    <property type="match status" value="1"/>
</dbReference>
<dbReference type="InterPro" id="IPR044643">
    <property type="entry name" value="TrpF_fam"/>
</dbReference>